<evidence type="ECO:0000256" key="1">
    <source>
        <dbReference type="SAM" id="Coils"/>
    </source>
</evidence>
<name>A0A7J7NYZ8_9MAGN</name>
<accession>A0A7J7NYZ8</accession>
<feature type="coiled-coil region" evidence="1">
    <location>
        <begin position="58"/>
        <end position="92"/>
    </location>
</feature>
<dbReference type="Proteomes" id="UP000541444">
    <property type="component" value="Unassembled WGS sequence"/>
</dbReference>
<dbReference type="EMBL" id="JACGCM010000428">
    <property type="protein sequence ID" value="KAF6172397.1"/>
    <property type="molecule type" value="Genomic_DNA"/>
</dbReference>
<gene>
    <name evidence="2" type="ORF">GIB67_025902</name>
</gene>
<protein>
    <submittedName>
        <fullName evidence="2">Uncharacterized protein</fullName>
    </submittedName>
</protein>
<dbReference type="OrthoDB" id="3176171at2759"/>
<reference evidence="2 3" key="1">
    <citation type="journal article" date="2020" name="IScience">
        <title>Genome Sequencing of the Endangered Kingdonia uniflora (Circaeasteraceae, Ranunculales) Reveals Potential Mechanisms of Evolutionary Specialization.</title>
        <authorList>
            <person name="Sun Y."/>
            <person name="Deng T."/>
            <person name="Zhang A."/>
            <person name="Moore M.J."/>
            <person name="Landis J.B."/>
            <person name="Lin N."/>
            <person name="Zhang H."/>
            <person name="Zhang X."/>
            <person name="Huang J."/>
            <person name="Zhang X."/>
            <person name="Sun H."/>
            <person name="Wang H."/>
        </authorList>
    </citation>
    <scope>NUCLEOTIDE SEQUENCE [LARGE SCALE GENOMIC DNA]</scope>
    <source>
        <strain evidence="2">TB1705</strain>
        <tissue evidence="2">Leaf</tissue>
    </source>
</reference>
<comment type="caution">
    <text evidence="2">The sequence shown here is derived from an EMBL/GenBank/DDBJ whole genome shotgun (WGS) entry which is preliminary data.</text>
</comment>
<keyword evidence="1" id="KW-0175">Coiled coil</keyword>
<organism evidence="2 3">
    <name type="scientific">Kingdonia uniflora</name>
    <dbReference type="NCBI Taxonomy" id="39325"/>
    <lineage>
        <taxon>Eukaryota</taxon>
        <taxon>Viridiplantae</taxon>
        <taxon>Streptophyta</taxon>
        <taxon>Embryophyta</taxon>
        <taxon>Tracheophyta</taxon>
        <taxon>Spermatophyta</taxon>
        <taxon>Magnoliopsida</taxon>
        <taxon>Ranunculales</taxon>
        <taxon>Circaeasteraceae</taxon>
        <taxon>Kingdonia</taxon>
    </lineage>
</organism>
<dbReference type="AlphaFoldDB" id="A0A7J7NYZ8"/>
<evidence type="ECO:0000313" key="3">
    <source>
        <dbReference type="Proteomes" id="UP000541444"/>
    </source>
</evidence>
<evidence type="ECO:0000313" key="2">
    <source>
        <dbReference type="EMBL" id="KAF6172397.1"/>
    </source>
</evidence>
<keyword evidence="3" id="KW-1185">Reference proteome</keyword>
<proteinExistence type="predicted"/>
<sequence length="122" mass="14099">MSEQKNRWNWEVPGFEQRKSVEQDDSYSNKPVAAASALHRRYSISTTSLLQQSDSPKQVLINAKVHKLKEKLKRAKEDYLELKQEASDLQEYSNAKLDRVTRYLGFLADRARKLGKNLECGV</sequence>